<keyword evidence="2" id="KW-1185">Reference proteome</keyword>
<gene>
    <name evidence="1" type="ORF">TNCT_194471</name>
</gene>
<comment type="caution">
    <text evidence="1">The sequence shown here is derived from an EMBL/GenBank/DDBJ whole genome shotgun (WGS) entry which is preliminary data.</text>
</comment>
<organism evidence="1 2">
    <name type="scientific">Trichonephila clavata</name>
    <name type="common">Joro spider</name>
    <name type="synonym">Nephila clavata</name>
    <dbReference type="NCBI Taxonomy" id="2740835"/>
    <lineage>
        <taxon>Eukaryota</taxon>
        <taxon>Metazoa</taxon>
        <taxon>Ecdysozoa</taxon>
        <taxon>Arthropoda</taxon>
        <taxon>Chelicerata</taxon>
        <taxon>Arachnida</taxon>
        <taxon>Araneae</taxon>
        <taxon>Araneomorphae</taxon>
        <taxon>Entelegynae</taxon>
        <taxon>Araneoidea</taxon>
        <taxon>Nephilidae</taxon>
        <taxon>Trichonephila</taxon>
    </lineage>
</organism>
<evidence type="ECO:0000313" key="2">
    <source>
        <dbReference type="Proteomes" id="UP000887116"/>
    </source>
</evidence>
<evidence type="ECO:0000313" key="1">
    <source>
        <dbReference type="EMBL" id="GFR33020.1"/>
    </source>
</evidence>
<proteinExistence type="predicted"/>
<dbReference type="EMBL" id="BMAO01039683">
    <property type="protein sequence ID" value="GFR33020.1"/>
    <property type="molecule type" value="Genomic_DNA"/>
</dbReference>
<sequence>MPTPECLSGKIGIRRSISEGFVSTPASVVPSNTGGLRIRPMGARLPGRPSFPGSSIFGFFIALGNVTHGCSRGRWKSKVQSGTQWAKSLAFFSTRILAKLRGLPIEYGIKRVQFKKRKLHIF</sequence>
<name>A0A8X6I2G6_TRICU</name>
<reference evidence="1" key="1">
    <citation type="submission" date="2020-07" db="EMBL/GenBank/DDBJ databases">
        <title>Multicomponent nature underlies the extraordinary mechanical properties of spider dragline silk.</title>
        <authorList>
            <person name="Kono N."/>
            <person name="Nakamura H."/>
            <person name="Mori M."/>
            <person name="Yoshida Y."/>
            <person name="Ohtoshi R."/>
            <person name="Malay A.D."/>
            <person name="Moran D.A.P."/>
            <person name="Tomita M."/>
            <person name="Numata K."/>
            <person name="Arakawa K."/>
        </authorList>
    </citation>
    <scope>NUCLEOTIDE SEQUENCE</scope>
</reference>
<dbReference type="Proteomes" id="UP000887116">
    <property type="component" value="Unassembled WGS sequence"/>
</dbReference>
<protein>
    <submittedName>
        <fullName evidence="1">Uncharacterized protein</fullName>
    </submittedName>
</protein>
<dbReference type="AlphaFoldDB" id="A0A8X6I2G6"/>
<accession>A0A8X6I2G6</accession>